<dbReference type="EMBL" id="BPQB01000001">
    <property type="protein sequence ID" value="GJE84467.1"/>
    <property type="molecule type" value="Genomic_DNA"/>
</dbReference>
<dbReference type="Gene3D" id="3.40.50.2300">
    <property type="match status" value="1"/>
</dbReference>
<dbReference type="PANTHER" id="PTHR45339">
    <property type="entry name" value="HYBRID SIGNAL TRANSDUCTION HISTIDINE KINASE J"/>
    <property type="match status" value="1"/>
</dbReference>
<proteinExistence type="predicted"/>
<name>A0A9P3FXT5_9APHY</name>
<sequence>MTGARLPVVRIPPVVPGQGGEEEVLGQEPVLLELSSSSKFGIAWPAEQPPQVPLPLGAERAVALSSSEGETDISEEEANAPRKRVARPEDIVEDPDFVTPTNHLEIEQNPMDQAGRLAVPRLSRAFSMPLPSQLSALQNPRRASVSEGSPSPVPSPQAPELEQFRELSLELADSVQMVIQTLLQLSPPQVLDPAKEQFSACSLSIPTPSISAMFTTMKNLNYMSANMSQLSVDPTPSDASSHRTSALSTDLNDFDVGEMLQSVGDALSGVAAQAGVDLVLFHSDVGMKHIAVKGDESGISYTLSHVIRQVIDTAQKGDTIEVGLYVDYVDSVIAQTTVEGIPTSRVASPTTEFDLLRCNFRILHRLSATDIRSRAGDISQDAQPSPPSRSSPSLDTLFLRRLLRYVGATLAADSEQPMIPSANRICELAVHLEPGDPAAVNPSVSVTPEDAAILGYPDMHISSEPTLEQLTNFAETLRGKSVTLHASTSGSFAHHLSSYLTAWGMDVSHMSTEPGVDGEYELVADVIDPSLSAIPPIELPPSNDPTPGTPPAASGLKSGSDPVFVLIDDDVAVLRSRLQKIKAEQVYPLNINSRSKRPSLASNHRPRSSPQVARVMGMLGNTPPAPQVVIVHFTSLANFKLVKDVIQTILMPTKESGTTRIPEVIVIPKPAGPRRFLTALHTAVTRPVVDPYFNPIATSPMSPGLHSISPFFSLSGIPKSPSTRSTASARTGSDRPTRSPKELPGEWTTGHAPPSPLSQSDNIEYFSDAALKLGTSSASGLLIQSPDGQPTGIFFHPKPRNSIALPPSPNVERDRDQQQGRQVHPPSRHRNYSRVPSGNNKHDGAEGLPSGSTSTMRHSPRPTPASSETSDAYLTTTGKGKSRQVLSGAISEESAASSGEQAAAPPSQDGAAPQGGRQYLTRRQSHQASPPTSPQTRAAPGPPSRRLSRRPTESHTASPSVGAKKSMAKGPADSNIVPPISVLIVDDNPINQTILTTFMRKKKIKYDVAKNGEEAVQKWRSGTFHLILMDIQMPVMDGIQATKEIRRLEKQSGQAFPSTPQSEGQRTPSEASTTDSRNMSTPPYRSSVIIVALTASSLQADRVAALAAGCNDFLTKPVSLQWLNSKIIEWGSIKALQMWADIRPEVVRTITTGQTAQAQQVARRLHVPEGRSSPSAGDKPRGASMATRRAQAENLQAAGGEKAATPNTPLSDDSPGLSSSFEQKLSTSANPIKPSFASMTASEAALSLASAHRPQASGDGVRSSLDSKASGCPLPAPSSEPTGASEPQTEPSHEAAPEPQPELDAKDDSAIPEDTEPPPPEPEAEPQ</sequence>
<dbReference type="CDD" id="cd17546">
    <property type="entry name" value="REC_hyHK_CKI1_RcsC-like"/>
    <property type="match status" value="1"/>
</dbReference>
<feature type="compositionally biased region" description="Polar residues" evidence="4">
    <location>
        <begin position="926"/>
        <end position="936"/>
    </location>
</feature>
<feature type="compositionally biased region" description="Polar residues" evidence="4">
    <location>
        <begin position="864"/>
        <end position="879"/>
    </location>
</feature>
<dbReference type="OrthoDB" id="21225at2759"/>
<feature type="region of interest" description="Disordered" evidence="4">
    <location>
        <begin position="1250"/>
        <end position="1327"/>
    </location>
</feature>
<feature type="compositionally biased region" description="Acidic residues" evidence="4">
    <location>
        <begin position="69"/>
        <end position="78"/>
    </location>
</feature>
<feature type="region of interest" description="Disordered" evidence="4">
    <location>
        <begin position="533"/>
        <end position="557"/>
    </location>
</feature>
<comment type="caution">
    <text evidence="6">The sequence shown here is derived from an EMBL/GenBank/DDBJ whole genome shotgun (WGS) entry which is preliminary data.</text>
</comment>
<dbReference type="PANTHER" id="PTHR45339:SF1">
    <property type="entry name" value="HYBRID SIGNAL TRANSDUCTION HISTIDINE KINASE J"/>
    <property type="match status" value="1"/>
</dbReference>
<keyword evidence="7" id="KW-1185">Reference proteome</keyword>
<evidence type="ECO:0000313" key="7">
    <source>
        <dbReference type="Proteomes" id="UP000703269"/>
    </source>
</evidence>
<feature type="region of interest" description="Disordered" evidence="4">
    <location>
        <begin position="1161"/>
        <end position="1234"/>
    </location>
</feature>
<feature type="region of interest" description="Disordered" evidence="4">
    <location>
        <begin position="134"/>
        <end position="161"/>
    </location>
</feature>
<dbReference type="InterPro" id="IPR001789">
    <property type="entry name" value="Sig_transdc_resp-reg_receiver"/>
</dbReference>
<feature type="compositionally biased region" description="Polar residues" evidence="4">
    <location>
        <begin position="1051"/>
        <end position="1081"/>
    </location>
</feature>
<feature type="compositionally biased region" description="Low complexity" evidence="4">
    <location>
        <begin position="1209"/>
        <end position="1220"/>
    </location>
</feature>
<dbReference type="PROSITE" id="PS50110">
    <property type="entry name" value="RESPONSE_REGULATORY"/>
    <property type="match status" value="1"/>
</dbReference>
<dbReference type="SMART" id="SM00448">
    <property type="entry name" value="REC"/>
    <property type="match status" value="1"/>
</dbReference>
<dbReference type="Proteomes" id="UP000703269">
    <property type="component" value="Unassembled WGS sequence"/>
</dbReference>
<evidence type="ECO:0000256" key="2">
    <source>
        <dbReference type="ARBA" id="ARBA00023012"/>
    </source>
</evidence>
<dbReference type="InterPro" id="IPR011006">
    <property type="entry name" value="CheY-like_superfamily"/>
</dbReference>
<feature type="compositionally biased region" description="Acidic residues" evidence="4">
    <location>
        <begin position="1310"/>
        <end position="1327"/>
    </location>
</feature>
<feature type="region of interest" description="Disordered" evidence="4">
    <location>
        <begin position="718"/>
        <end position="761"/>
    </location>
</feature>
<dbReference type="Pfam" id="PF00072">
    <property type="entry name" value="Response_reg"/>
    <property type="match status" value="1"/>
</dbReference>
<evidence type="ECO:0000256" key="3">
    <source>
        <dbReference type="PROSITE-ProRule" id="PRU00169"/>
    </source>
</evidence>
<feature type="compositionally biased region" description="Polar residues" evidence="4">
    <location>
        <begin position="1221"/>
        <end position="1230"/>
    </location>
</feature>
<keyword evidence="2" id="KW-0902">Two-component regulatory system</keyword>
<evidence type="ECO:0000259" key="5">
    <source>
        <dbReference type="PROSITE" id="PS50110"/>
    </source>
</evidence>
<reference evidence="6 7" key="1">
    <citation type="submission" date="2021-08" db="EMBL/GenBank/DDBJ databases">
        <title>Draft Genome Sequence of Phanerochaete sordida strain YK-624.</title>
        <authorList>
            <person name="Mori T."/>
            <person name="Dohra H."/>
            <person name="Suzuki T."/>
            <person name="Kawagishi H."/>
            <person name="Hirai H."/>
        </authorList>
    </citation>
    <scope>NUCLEOTIDE SEQUENCE [LARGE SCALE GENOMIC DNA]</scope>
    <source>
        <strain evidence="6 7">YK-624</strain>
    </source>
</reference>
<feature type="compositionally biased region" description="Low complexity" evidence="4">
    <location>
        <begin position="722"/>
        <end position="731"/>
    </location>
</feature>
<feature type="compositionally biased region" description="Low complexity" evidence="4">
    <location>
        <begin position="887"/>
        <end position="908"/>
    </location>
</feature>
<evidence type="ECO:0000256" key="1">
    <source>
        <dbReference type="ARBA" id="ARBA00022553"/>
    </source>
</evidence>
<gene>
    <name evidence="6" type="ORF">PsYK624_005430</name>
</gene>
<dbReference type="SUPFAM" id="SSF52172">
    <property type="entry name" value="CheY-like"/>
    <property type="match status" value="1"/>
</dbReference>
<feature type="domain" description="Response regulatory" evidence="5">
    <location>
        <begin position="981"/>
        <end position="1131"/>
    </location>
</feature>
<feature type="compositionally biased region" description="Pro residues" evidence="4">
    <location>
        <begin position="537"/>
        <end position="550"/>
    </location>
</feature>
<feature type="region of interest" description="Disordered" evidence="4">
    <location>
        <begin position="782"/>
        <end position="972"/>
    </location>
</feature>
<feature type="region of interest" description="Disordered" evidence="4">
    <location>
        <begin position="1050"/>
        <end position="1081"/>
    </location>
</feature>
<feature type="modified residue" description="4-aspartylphosphate" evidence="3">
    <location>
        <position position="1030"/>
    </location>
</feature>
<keyword evidence="1 3" id="KW-0597">Phosphoprotein</keyword>
<feature type="region of interest" description="Disordered" evidence="4">
    <location>
        <begin position="61"/>
        <end position="85"/>
    </location>
</feature>
<evidence type="ECO:0000256" key="4">
    <source>
        <dbReference type="SAM" id="MobiDB-lite"/>
    </source>
</evidence>
<feature type="compositionally biased region" description="Basic and acidic residues" evidence="4">
    <location>
        <begin position="732"/>
        <end position="744"/>
    </location>
</feature>
<dbReference type="FunFam" id="3.40.50.2300:FF:000146">
    <property type="entry name" value="Putative two-component response regulator SSK1p"/>
    <property type="match status" value="1"/>
</dbReference>
<organism evidence="6 7">
    <name type="scientific">Phanerochaete sordida</name>
    <dbReference type="NCBI Taxonomy" id="48140"/>
    <lineage>
        <taxon>Eukaryota</taxon>
        <taxon>Fungi</taxon>
        <taxon>Dikarya</taxon>
        <taxon>Basidiomycota</taxon>
        <taxon>Agaricomycotina</taxon>
        <taxon>Agaricomycetes</taxon>
        <taxon>Polyporales</taxon>
        <taxon>Phanerochaetaceae</taxon>
        <taxon>Phanerochaete</taxon>
    </lineage>
</organism>
<accession>A0A9P3FXT5</accession>
<feature type="compositionally biased region" description="Polar residues" evidence="4">
    <location>
        <begin position="1279"/>
        <end position="1290"/>
    </location>
</feature>
<dbReference type="GO" id="GO:0000156">
    <property type="term" value="F:phosphorelay response regulator activity"/>
    <property type="evidence" value="ECO:0007669"/>
    <property type="project" value="UniProtKB-ARBA"/>
</dbReference>
<protein>
    <recommendedName>
        <fullName evidence="5">Response regulatory domain-containing protein</fullName>
    </recommendedName>
</protein>
<evidence type="ECO:0000313" key="6">
    <source>
        <dbReference type="EMBL" id="GJE84467.1"/>
    </source>
</evidence>